<dbReference type="RefSeq" id="WP_068664815.1">
    <property type="nucleotide sequence ID" value="NZ_CP015520.1"/>
</dbReference>
<reference evidence="2" key="1">
    <citation type="journal article" date="2016" name="Syst. Appl. Microbiol.">
        <title>Thermococcus piezophilus sp. nov., a novel hyperthermophilic and piezophilic archaeon with a broad pressure range for growth, isolated from a deepest hydrothermal vent at the Mid-Cayman Rise.</title>
        <authorList>
            <person name="Dalmasso C."/>
            <person name="Oger P."/>
            <person name="Selva G."/>
            <person name="Courtine D."/>
            <person name="L'Haridon S."/>
            <person name="Garlaschelli A."/>
            <person name="Roussel E."/>
            <person name="Miyazaki J."/>
            <person name="Reveillaud J."/>
            <person name="Jebbar M."/>
            <person name="Takai K."/>
            <person name="Maignien L."/>
            <person name="Alain K."/>
        </authorList>
    </citation>
    <scope>NUCLEOTIDE SEQUENCE [LARGE SCALE GENOMIC DNA]</scope>
    <source>
        <strain evidence="2">CDGS</strain>
    </source>
</reference>
<accession>A0A172WFR7</accession>
<protein>
    <submittedName>
        <fullName evidence="1">Uncharacterized protein</fullName>
    </submittedName>
</protein>
<dbReference type="AlphaFoldDB" id="A0A172WFR7"/>
<sequence>MSTVTTNAVVVSVGGPLVNPVTAKYDGIALVHMAIDGTITIVTPEGNFTWTAPVPWWNVTEGYFVIQLFNDRTTGALVVTIYGTDAYSTAAGAYYFLTQVYPNIADYNGISYIVGLWEDTELGADIPLSGSSLGDDSGFSAGDTITIVAQG</sequence>
<proteinExistence type="predicted"/>
<name>A0A172WFR7_9EURY</name>
<dbReference type="Proteomes" id="UP000076969">
    <property type="component" value="Chromosome"/>
</dbReference>
<organism evidence="1 2">
    <name type="scientific">Thermococcus piezophilus</name>
    <dbReference type="NCBI Taxonomy" id="1712654"/>
    <lineage>
        <taxon>Archaea</taxon>
        <taxon>Methanobacteriati</taxon>
        <taxon>Methanobacteriota</taxon>
        <taxon>Thermococci</taxon>
        <taxon>Thermococcales</taxon>
        <taxon>Thermococcaceae</taxon>
        <taxon>Thermococcus</taxon>
    </lineage>
</organism>
<dbReference type="KEGG" id="tpie:A7C91_03080"/>
<evidence type="ECO:0000313" key="1">
    <source>
        <dbReference type="EMBL" id="ANF22277.1"/>
    </source>
</evidence>
<evidence type="ECO:0000313" key="2">
    <source>
        <dbReference type="Proteomes" id="UP000076969"/>
    </source>
</evidence>
<dbReference type="OrthoDB" id="102638at2157"/>
<dbReference type="GeneID" id="28495144"/>
<gene>
    <name evidence="1" type="ORF">A7C91_03080</name>
</gene>
<keyword evidence="2" id="KW-1185">Reference proteome</keyword>
<dbReference type="EMBL" id="CP015520">
    <property type="protein sequence ID" value="ANF22277.1"/>
    <property type="molecule type" value="Genomic_DNA"/>
</dbReference>